<feature type="compositionally biased region" description="Polar residues" evidence="1">
    <location>
        <begin position="609"/>
        <end position="619"/>
    </location>
</feature>
<keyword evidence="3" id="KW-1185">Reference proteome</keyword>
<dbReference type="InterPro" id="IPR012434">
    <property type="entry name" value="DUF1631"/>
</dbReference>
<sequence length="756" mass="84027">MSSQGTPPETPRTVSILANRVIQPRFSELVQGCRKLAMNHLAEHLDLVFSHAEDTLFDCAEKAENNQVQTLFFDSMRDIRQQWPHIERLYHQSIARRFDEFIEGRTASEIPVDLDAEQLALVQNDEYEESLQVSNMVSRVKARCAQSLFALDQRLAVLNEGRKLGEDSNPFGPLAIASSLREAMAPCAMHVKIKTILYVLFDRLLMQNLDGLYEALNARLIEAGILPNLKYTAQRSPAPVDKPTKTPDAPSPATISNASAPPQDLSAPPPSNPGALFGGLTALLDDYRLHKTEAPLLGGTPSIDSFAPPSAKRTYSASELLEALNRLQGQSAEELAQRLREPQKVDRLKAELHQQLESRSDASGQGRMASEQADVIDLVGMLFDFILDDDELGDSYKIALSHLHTPYLKLALQDRSLFTEHSHPARRLLNSLAQAAVIYGGDGEDGELLNKVHWVVERVIQHFEGDLGLFESLLDEFTLFVATLRHRVELRERRAIEAAKGRDKLLDARRQATDVIARSLADQMPPAAIRSFLEQSWTDVLVFIQLRHGEQSSEWRRASEVAEHLIRNGSHENQETVQGIREELRKGLQLLGHHEADISRLLKGLSIDQQPSKTEQHSPVTPAAPIQASSKAAPDVGTGVAAAVDAGTEGIALTGSSRQLADELQRVEFGTWFEFGGEQKRILKLSWFSSTTQNYMFVDHSGQRAAVKSLAQLAGDMESGLVRILPTEPPKPLMDRALNVIYRLLQRLTGRRSDSR</sequence>
<feature type="region of interest" description="Disordered" evidence="1">
    <location>
        <begin position="235"/>
        <end position="272"/>
    </location>
</feature>
<dbReference type="AlphaFoldDB" id="A0A1G9M7I3"/>
<name>A0A1G9M7I3_9PSED</name>
<dbReference type="STRING" id="137658.SAMN05216186_1287"/>
<accession>A0A1G9M7I3</accession>
<dbReference type="Pfam" id="PF07793">
    <property type="entry name" value="DUF1631"/>
    <property type="match status" value="1"/>
</dbReference>
<proteinExistence type="predicted"/>
<organism evidence="2 3">
    <name type="scientific">Pseudomonas indica</name>
    <dbReference type="NCBI Taxonomy" id="137658"/>
    <lineage>
        <taxon>Bacteria</taxon>
        <taxon>Pseudomonadati</taxon>
        <taxon>Pseudomonadota</taxon>
        <taxon>Gammaproteobacteria</taxon>
        <taxon>Pseudomonadales</taxon>
        <taxon>Pseudomonadaceae</taxon>
        <taxon>Pseudomonas</taxon>
    </lineage>
</organism>
<gene>
    <name evidence="2" type="ORF">SAMN05216186_1287</name>
</gene>
<evidence type="ECO:0000313" key="2">
    <source>
        <dbReference type="EMBL" id="SDL70178.1"/>
    </source>
</evidence>
<protein>
    <recommendedName>
        <fullName evidence="4">Thymidine phosphorylase</fullName>
    </recommendedName>
</protein>
<evidence type="ECO:0000313" key="3">
    <source>
        <dbReference type="Proteomes" id="UP000198706"/>
    </source>
</evidence>
<dbReference type="EMBL" id="FNFD01000028">
    <property type="protein sequence ID" value="SDL70178.1"/>
    <property type="molecule type" value="Genomic_DNA"/>
</dbReference>
<feature type="region of interest" description="Disordered" evidence="1">
    <location>
        <begin position="609"/>
        <end position="632"/>
    </location>
</feature>
<dbReference type="Proteomes" id="UP000198706">
    <property type="component" value="Unassembled WGS sequence"/>
</dbReference>
<reference evidence="2 3" key="1">
    <citation type="submission" date="2016-10" db="EMBL/GenBank/DDBJ databases">
        <authorList>
            <person name="de Groot N.N."/>
        </authorList>
    </citation>
    <scope>NUCLEOTIDE SEQUENCE [LARGE SCALE GENOMIC DNA]</scope>
    <source>
        <strain evidence="2 3">JCM 21544</strain>
    </source>
</reference>
<evidence type="ECO:0000256" key="1">
    <source>
        <dbReference type="SAM" id="MobiDB-lite"/>
    </source>
</evidence>
<evidence type="ECO:0008006" key="4">
    <source>
        <dbReference type="Google" id="ProtNLM"/>
    </source>
</evidence>